<keyword evidence="1" id="KW-0472">Membrane</keyword>
<dbReference type="Proteomes" id="UP001617907">
    <property type="component" value="Unassembled WGS sequence"/>
</dbReference>
<name>A0ABW8HE37_9ACTN</name>
<dbReference type="Gene3D" id="3.40.50.410">
    <property type="entry name" value="von Willebrand factor, type A domain"/>
    <property type="match status" value="1"/>
</dbReference>
<evidence type="ECO:0000313" key="5">
    <source>
        <dbReference type="Proteomes" id="UP001617907"/>
    </source>
</evidence>
<feature type="signal peptide" evidence="2">
    <location>
        <begin position="1"/>
        <end position="28"/>
    </location>
</feature>
<accession>A0ABW8HE37</accession>
<keyword evidence="1" id="KW-0812">Transmembrane</keyword>
<dbReference type="SMART" id="SM00327">
    <property type="entry name" value="VWA"/>
    <property type="match status" value="1"/>
</dbReference>
<dbReference type="Pfam" id="PF13519">
    <property type="entry name" value="VWA_2"/>
    <property type="match status" value="1"/>
</dbReference>
<comment type="caution">
    <text evidence="4">The sequence shown here is derived from an EMBL/GenBank/DDBJ whole genome shotgun (WGS) entry which is preliminary data.</text>
</comment>
<dbReference type="PANTHER" id="PTHR10579:SF43">
    <property type="entry name" value="ZINC FINGER (C3HC4-TYPE RING FINGER) FAMILY PROTEIN"/>
    <property type="match status" value="1"/>
</dbReference>
<keyword evidence="2" id="KW-0732">Signal</keyword>
<organism evidence="4 5">
    <name type="scientific">Streptomyces ardesiacus</name>
    <dbReference type="NCBI Taxonomy" id="285564"/>
    <lineage>
        <taxon>Bacteria</taxon>
        <taxon>Bacillati</taxon>
        <taxon>Actinomycetota</taxon>
        <taxon>Actinomycetes</taxon>
        <taxon>Kitasatosporales</taxon>
        <taxon>Streptomycetaceae</taxon>
        <taxon>Streptomyces</taxon>
    </lineage>
</organism>
<dbReference type="RefSeq" id="WP_030403429.1">
    <property type="nucleotide sequence ID" value="NZ_BBOK01000009.1"/>
</dbReference>
<feature type="domain" description="VWFA" evidence="3">
    <location>
        <begin position="40"/>
        <end position="229"/>
    </location>
</feature>
<reference evidence="4 5" key="1">
    <citation type="submission" date="2024-10" db="EMBL/GenBank/DDBJ databases">
        <title>The Natural Products Discovery Center: Release of the First 8490 Sequenced Strains for Exploring Actinobacteria Biosynthetic Diversity.</title>
        <authorList>
            <person name="Kalkreuter E."/>
            <person name="Kautsar S.A."/>
            <person name="Yang D."/>
            <person name="Bader C.D."/>
            <person name="Teijaro C.N."/>
            <person name="Fluegel L."/>
            <person name="Davis C.M."/>
            <person name="Simpson J.R."/>
            <person name="Lauterbach L."/>
            <person name="Steele A.D."/>
            <person name="Gui C."/>
            <person name="Meng S."/>
            <person name="Li G."/>
            <person name="Viehrig K."/>
            <person name="Ye F."/>
            <person name="Su P."/>
            <person name="Kiefer A.F."/>
            <person name="Nichols A."/>
            <person name="Cepeda A.J."/>
            <person name="Yan W."/>
            <person name="Fan B."/>
            <person name="Jiang Y."/>
            <person name="Adhikari A."/>
            <person name="Zheng C.-J."/>
            <person name="Schuster L."/>
            <person name="Cowan T.M."/>
            <person name="Smanski M.J."/>
            <person name="Chevrette M.G."/>
            <person name="De Carvalho L.P.S."/>
            <person name="Shen B."/>
        </authorList>
    </citation>
    <scope>NUCLEOTIDE SEQUENCE [LARGE SCALE GENOMIC DNA]</scope>
    <source>
        <strain evidence="4 5">NPDC093086</strain>
    </source>
</reference>
<dbReference type="InterPro" id="IPR051266">
    <property type="entry name" value="CLCR"/>
</dbReference>
<sequence length="421" mass="44154">MITRTRLAAGTCALLAALAAGMAFPAGAVAGEPTGEDAPKVDLVLDVSGSMRTRDIDGGTRMAAAKQAFNEVLDATPEEVQLGIRTLGADYPGDDRKTGCKDTAQLYPVGPLDRTEAKTAVATLSPTGWTPIGPALLKAADDLDGGNGSKRIVLISDGEDTCAPLDPCEVAREIAAKGIGITIDTLGLVPNTKLRQQLSCIAEATGGTYTSVAHADELTDKVNQLVDRAADPVVTPVATEGADACAKAPTLKSGLYTDREEFGQQRWYRVDVEPGQELRASVSVGADRAVNPSYGVLLRAVTVHGREIVRGEAAGNGRTDVLSTGLRYPKAESDEEDAPAETVCLQVTNSFSVASGVKTTPGLPLELTVDVVDGPNDSADVAAFGLGRGWWLLGLLVLVGFVAGLLWGWLSRWRFAIWRTN</sequence>
<dbReference type="PROSITE" id="PS50234">
    <property type="entry name" value="VWFA"/>
    <property type="match status" value="1"/>
</dbReference>
<protein>
    <submittedName>
        <fullName evidence="4">VWA domain-containing protein</fullName>
    </submittedName>
</protein>
<dbReference type="InterPro" id="IPR002035">
    <property type="entry name" value="VWF_A"/>
</dbReference>
<evidence type="ECO:0000313" key="4">
    <source>
        <dbReference type="EMBL" id="MFJ6038868.1"/>
    </source>
</evidence>
<feature type="transmembrane region" description="Helical" evidence="1">
    <location>
        <begin position="390"/>
        <end position="410"/>
    </location>
</feature>
<dbReference type="EMBL" id="JBIVPC010000011">
    <property type="protein sequence ID" value="MFJ6038868.1"/>
    <property type="molecule type" value="Genomic_DNA"/>
</dbReference>
<gene>
    <name evidence="4" type="ORF">ACIQFM_21730</name>
</gene>
<feature type="chain" id="PRO_5045616946" evidence="2">
    <location>
        <begin position="29"/>
        <end position="421"/>
    </location>
</feature>
<keyword evidence="5" id="KW-1185">Reference proteome</keyword>
<dbReference type="GeneID" id="95502385"/>
<evidence type="ECO:0000259" key="3">
    <source>
        <dbReference type="PROSITE" id="PS50234"/>
    </source>
</evidence>
<evidence type="ECO:0000256" key="2">
    <source>
        <dbReference type="SAM" id="SignalP"/>
    </source>
</evidence>
<dbReference type="PANTHER" id="PTHR10579">
    <property type="entry name" value="CALCIUM-ACTIVATED CHLORIDE CHANNEL REGULATOR"/>
    <property type="match status" value="1"/>
</dbReference>
<evidence type="ECO:0000256" key="1">
    <source>
        <dbReference type="SAM" id="Phobius"/>
    </source>
</evidence>
<dbReference type="InterPro" id="IPR036465">
    <property type="entry name" value="vWFA_dom_sf"/>
</dbReference>
<proteinExistence type="predicted"/>
<keyword evidence="1" id="KW-1133">Transmembrane helix</keyword>
<dbReference type="SUPFAM" id="SSF53300">
    <property type="entry name" value="vWA-like"/>
    <property type="match status" value="1"/>
</dbReference>